<protein>
    <submittedName>
        <fullName evidence="4">Secreted protein</fullName>
    </submittedName>
</protein>
<dbReference type="Proteomes" id="UP000276776">
    <property type="component" value="Unassembled WGS sequence"/>
</dbReference>
<gene>
    <name evidence="2" type="ORF">TCLT_LOCUS3909</name>
</gene>
<dbReference type="AlphaFoldDB" id="A0A0N5CUH6"/>
<sequence>MTLCYCLPFMALIVPILAPIPPQPKVTTKSACLNNCLEPGSLVFAADNLRNFQTIILNFEEFC</sequence>
<keyword evidence="3" id="KW-1185">Reference proteome</keyword>
<accession>A0A0N5CUH6</accession>
<name>A0A0N5CUH6_THECL</name>
<evidence type="ECO:0000313" key="3">
    <source>
        <dbReference type="Proteomes" id="UP000276776"/>
    </source>
</evidence>
<reference evidence="2 3" key="2">
    <citation type="submission" date="2018-11" db="EMBL/GenBank/DDBJ databases">
        <authorList>
            <consortium name="Pathogen Informatics"/>
        </authorList>
    </citation>
    <scope>NUCLEOTIDE SEQUENCE [LARGE SCALE GENOMIC DNA]</scope>
</reference>
<evidence type="ECO:0000256" key="1">
    <source>
        <dbReference type="SAM" id="SignalP"/>
    </source>
</evidence>
<feature type="signal peptide" evidence="1">
    <location>
        <begin position="1"/>
        <end position="18"/>
    </location>
</feature>
<dbReference type="EMBL" id="UYYF01004269">
    <property type="protein sequence ID" value="VDN00940.1"/>
    <property type="molecule type" value="Genomic_DNA"/>
</dbReference>
<dbReference type="WBParaSite" id="TCLT_0000392001-mRNA-1">
    <property type="protein sequence ID" value="TCLT_0000392001-mRNA-1"/>
    <property type="gene ID" value="TCLT_0000392001"/>
</dbReference>
<organism evidence="4">
    <name type="scientific">Thelazia callipaeda</name>
    <name type="common">Oriental eyeworm</name>
    <name type="synonym">Parasitic nematode</name>
    <dbReference type="NCBI Taxonomy" id="103827"/>
    <lineage>
        <taxon>Eukaryota</taxon>
        <taxon>Metazoa</taxon>
        <taxon>Ecdysozoa</taxon>
        <taxon>Nematoda</taxon>
        <taxon>Chromadorea</taxon>
        <taxon>Rhabditida</taxon>
        <taxon>Spirurina</taxon>
        <taxon>Spiruromorpha</taxon>
        <taxon>Thelazioidea</taxon>
        <taxon>Thelaziidae</taxon>
        <taxon>Thelazia</taxon>
    </lineage>
</organism>
<feature type="chain" id="PRO_5043126434" evidence="1">
    <location>
        <begin position="19"/>
        <end position="63"/>
    </location>
</feature>
<evidence type="ECO:0000313" key="4">
    <source>
        <dbReference type="WBParaSite" id="TCLT_0000392001-mRNA-1"/>
    </source>
</evidence>
<dbReference type="OrthoDB" id="10478535at2759"/>
<evidence type="ECO:0000313" key="2">
    <source>
        <dbReference type="EMBL" id="VDN00940.1"/>
    </source>
</evidence>
<proteinExistence type="predicted"/>
<reference evidence="4" key="1">
    <citation type="submission" date="2017-02" db="UniProtKB">
        <authorList>
            <consortium name="WormBaseParasite"/>
        </authorList>
    </citation>
    <scope>IDENTIFICATION</scope>
</reference>
<keyword evidence="1" id="KW-0732">Signal</keyword>